<evidence type="ECO:0000256" key="4">
    <source>
        <dbReference type="ARBA" id="ARBA00023288"/>
    </source>
</evidence>
<evidence type="ECO:0000256" key="5">
    <source>
        <dbReference type="SAM" id="SignalP"/>
    </source>
</evidence>
<name>A0ABS9HPS9_9GAMM</name>
<keyword evidence="2" id="KW-0472">Membrane</keyword>
<dbReference type="Proteomes" id="UP001430796">
    <property type="component" value="Unassembled WGS sequence"/>
</dbReference>
<keyword evidence="8" id="KW-1185">Reference proteome</keyword>
<feature type="signal peptide" evidence="5">
    <location>
        <begin position="1"/>
        <end position="22"/>
    </location>
</feature>
<evidence type="ECO:0000259" key="6">
    <source>
        <dbReference type="Pfam" id="PF09864"/>
    </source>
</evidence>
<dbReference type="InterPro" id="IPR053196">
    <property type="entry name" value="Lipoprotein_YbaY-like"/>
</dbReference>
<reference evidence="7 8" key="3">
    <citation type="submission" date="2022-01" db="EMBL/GenBank/DDBJ databases">
        <authorList>
            <person name="Zhou L.Y."/>
        </authorList>
    </citation>
    <scope>NUCLEOTIDE SEQUENCE [LARGE SCALE GENOMIC DNA]</scope>
    <source>
        <strain evidence="7 8">TLK-CK17</strain>
    </source>
</reference>
<evidence type="ECO:0000256" key="2">
    <source>
        <dbReference type="ARBA" id="ARBA00023136"/>
    </source>
</evidence>
<dbReference type="Pfam" id="PF09864">
    <property type="entry name" value="MliC"/>
    <property type="match status" value="1"/>
</dbReference>
<dbReference type="Pfam" id="PF09619">
    <property type="entry name" value="YscW"/>
    <property type="match status" value="1"/>
</dbReference>
<proteinExistence type="predicted"/>
<keyword evidence="4 7" id="KW-0449">Lipoprotein</keyword>
<accession>A0ABS9HPS9</accession>
<protein>
    <submittedName>
        <fullName evidence="7">YbaY family lipoprotein</fullName>
    </submittedName>
</protein>
<dbReference type="InterPro" id="IPR039366">
    <property type="entry name" value="Pilotin"/>
</dbReference>
<dbReference type="PANTHER" id="PTHR38013">
    <property type="entry name" value="GLYCOPROTEIN/POLYSACCHARIDE METABOLISM"/>
    <property type="match status" value="1"/>
</dbReference>
<evidence type="ECO:0000313" key="8">
    <source>
        <dbReference type="Proteomes" id="UP001430796"/>
    </source>
</evidence>
<keyword evidence="3" id="KW-0564">Palmitate</keyword>
<reference evidence="7 8" key="2">
    <citation type="submission" date="2022-01" db="EMBL/GenBank/DDBJ databases">
        <title>Lysobacter chinensis sp. nov., a bacterium isolated from cow dung compost.</title>
        <authorList>
            <person name="Liu Y."/>
        </authorList>
    </citation>
    <scope>NUCLEOTIDE SEQUENCE [LARGE SCALE GENOMIC DNA]</scope>
    <source>
        <strain evidence="7 8">TLK-CK17</strain>
    </source>
</reference>
<dbReference type="SUPFAM" id="SSF141488">
    <property type="entry name" value="YdhA-like"/>
    <property type="match status" value="1"/>
</dbReference>
<evidence type="ECO:0000256" key="1">
    <source>
        <dbReference type="ARBA" id="ARBA00022729"/>
    </source>
</evidence>
<evidence type="ECO:0000256" key="3">
    <source>
        <dbReference type="ARBA" id="ARBA00023139"/>
    </source>
</evidence>
<dbReference type="PROSITE" id="PS51257">
    <property type="entry name" value="PROKAR_LIPOPROTEIN"/>
    <property type="match status" value="1"/>
</dbReference>
<dbReference type="InterPro" id="IPR036328">
    <property type="entry name" value="MliC_sf"/>
</dbReference>
<dbReference type="EMBL" id="JAKJPO010000001">
    <property type="protein sequence ID" value="MCF7220643.1"/>
    <property type="molecule type" value="Genomic_DNA"/>
</dbReference>
<feature type="domain" description="C-type lysozyme inhibitor" evidence="6">
    <location>
        <begin position="177"/>
        <end position="239"/>
    </location>
</feature>
<dbReference type="PANTHER" id="PTHR38013:SF1">
    <property type="entry name" value="GLYCOPROTEIN_POLYSACCHARIDE METABOLISM"/>
    <property type="match status" value="1"/>
</dbReference>
<evidence type="ECO:0000313" key="7">
    <source>
        <dbReference type="EMBL" id="MCF7220643.1"/>
    </source>
</evidence>
<feature type="chain" id="PRO_5045758718" evidence="5">
    <location>
        <begin position="23"/>
        <end position="357"/>
    </location>
</feature>
<dbReference type="RefSeq" id="WP_237052997.1">
    <property type="nucleotide sequence ID" value="NZ_JAKJPO010000001.1"/>
</dbReference>
<organism evidence="7 8">
    <name type="scientific">Marilutibacter chinensis</name>
    <dbReference type="NCBI Taxonomy" id="2912247"/>
    <lineage>
        <taxon>Bacteria</taxon>
        <taxon>Pseudomonadati</taxon>
        <taxon>Pseudomonadota</taxon>
        <taxon>Gammaproteobacteria</taxon>
        <taxon>Lysobacterales</taxon>
        <taxon>Lysobacteraceae</taxon>
        <taxon>Marilutibacter</taxon>
    </lineage>
</organism>
<keyword evidence="1 5" id="KW-0732">Signal</keyword>
<sequence length="357" mass="37794">MPPFRRLVRSALPTLALCIALAGCQPGTSPSSTDGGSTASAPVADRARLSGTAVYRERIVPPPGSRLQVQLIDVLYGTAPEAVLAETEIEDVGPPPIAFSLDYDPASIRANGQYGLHAALYGPEGALLFVADVRHAVAPGRDEPVELSLGRVAQESADAPAIHPADGIGDAVNRRHWQCGELRVDTTFDPATLDTTLSFSGRRLVLAQTATATGTRHADKAGNEFRSEGDRALLTLDGQPQIECTPSDTPSPWTDAADRGIGFRAAGNEPGWWVEVGMGEAPTIEAVLDYGERSLEVEHAQPDELGYTGITADGERVTLVIDRTPCEDGMSGEAFEASARLEVDGRRYSGCGAFLFD</sequence>
<dbReference type="Gene3D" id="2.40.128.200">
    <property type="match status" value="1"/>
</dbReference>
<gene>
    <name evidence="7" type="ORF">L3V18_02405</name>
</gene>
<comment type="caution">
    <text evidence="7">The sequence shown here is derived from an EMBL/GenBank/DDBJ whole genome shotgun (WGS) entry which is preliminary data.</text>
</comment>
<dbReference type="InterPro" id="IPR018660">
    <property type="entry name" value="MliC"/>
</dbReference>
<reference evidence="8" key="1">
    <citation type="submission" date="2022-01" db="EMBL/GenBank/DDBJ databases">
        <title>Lysobacter chinensis sp. nov., a bacterium isolated from cow dung compost.</title>
        <authorList>
            <person name="Zhou L.Y."/>
        </authorList>
    </citation>
    <scope>NUCLEOTIDE SEQUENCE [LARGE SCALE GENOMIC DNA]</scope>
    <source>
        <strain evidence="8">TLK-CK17</strain>
    </source>
</reference>